<dbReference type="InParanoid" id="A0A6J0VNC3"/>
<feature type="compositionally biased region" description="Basic and acidic residues" evidence="2">
    <location>
        <begin position="455"/>
        <end position="490"/>
    </location>
</feature>
<organism evidence="4 5">
    <name type="scientific">Odocoileus virginianus</name>
    <name type="common">White-tailed deer</name>
    <dbReference type="NCBI Taxonomy" id="9874"/>
    <lineage>
        <taxon>Eukaryota</taxon>
        <taxon>Metazoa</taxon>
        <taxon>Chordata</taxon>
        <taxon>Craniata</taxon>
        <taxon>Vertebrata</taxon>
        <taxon>Euteleostomi</taxon>
        <taxon>Mammalia</taxon>
        <taxon>Eutheria</taxon>
        <taxon>Laurasiatheria</taxon>
        <taxon>Artiodactyla</taxon>
        <taxon>Ruminantia</taxon>
        <taxon>Pecora</taxon>
        <taxon>Cervidae</taxon>
        <taxon>Odocoileinae</taxon>
        <taxon>Odocoileus</taxon>
    </lineage>
</organism>
<evidence type="ECO:0000256" key="2">
    <source>
        <dbReference type="SAM" id="MobiDB-lite"/>
    </source>
</evidence>
<gene>
    <name evidence="5" type="primary">GARIN4</name>
</gene>
<protein>
    <submittedName>
        <fullName evidence="5">Golgi-associated RAB2 interactor protein 4</fullName>
    </submittedName>
</protein>
<comment type="similarity">
    <text evidence="1">Belongs to the GARIN family.</text>
</comment>
<feature type="domain" description="Golgi associated RAB2 interactor protein-like Rab2B-binding" evidence="3">
    <location>
        <begin position="114"/>
        <end position="181"/>
    </location>
</feature>
<dbReference type="Proteomes" id="UP001652640">
    <property type="component" value="Chromosome 11"/>
</dbReference>
<dbReference type="InterPro" id="IPR022168">
    <property type="entry name" value="GARIL-like_Rab2B-bd"/>
</dbReference>
<feature type="compositionally biased region" description="Low complexity" evidence="2">
    <location>
        <begin position="491"/>
        <end position="504"/>
    </location>
</feature>
<feature type="region of interest" description="Disordered" evidence="2">
    <location>
        <begin position="343"/>
        <end position="504"/>
    </location>
</feature>
<dbReference type="RefSeq" id="XP_020725710.2">
    <property type="nucleotide sequence ID" value="XM_020870051.2"/>
</dbReference>
<evidence type="ECO:0000259" key="3">
    <source>
        <dbReference type="Pfam" id="PF12480"/>
    </source>
</evidence>
<evidence type="ECO:0000313" key="4">
    <source>
        <dbReference type="Proteomes" id="UP001652640"/>
    </source>
</evidence>
<dbReference type="PANTHER" id="PTHR22574:SF15">
    <property type="entry name" value="GOLGI-ASSOCIATED RAB2 INTERACTOR PROTEIN 4"/>
    <property type="match status" value="1"/>
</dbReference>
<feature type="compositionally biased region" description="Basic residues" evidence="2">
    <location>
        <begin position="403"/>
        <end position="412"/>
    </location>
</feature>
<accession>A0A6J0VNC3</accession>
<name>A0A6J0VNC3_ODOVR</name>
<dbReference type="GO" id="GO:0005634">
    <property type="term" value="C:nucleus"/>
    <property type="evidence" value="ECO:0007669"/>
    <property type="project" value="TreeGrafter"/>
</dbReference>
<sequence length="576" mass="62539">MSPESLLPYHTAQSSAGAGLFTTTRGKLQRQLHKGEYDIFKYAPIFESDFIQITKRGEVIDVHNRVRMVTVGIASTSPLLPLPDVMLLARPATGCDDHGRGQTTKAKSRKAAKTLELTRLLPLKFVRISIHDREKQQLRLKFATGRSCYLHLCPPLDSREDLFTYWEKLVYLLRPPVDCQSSTYAIPAGDVICMPVFEEDRRTAAAVDFQGRGDQDQVSVRSLHAGSEVAGATSAAFAGGEGLQLDFYNPDPGPDGAKANTKPSQLHEESAAGAMTQVASADATEGDLNVTKSHASEERSTALEVTVTKGLGGSKSNIAMAGAAKSSLRTRKTALAHAAKNLEYRSSTSTSLSPEASVTTVGVEATRKTARRKADEDDEGTLISALPQEDRESEEEDRPRVSQARRGRRERKEHREKERALRGSRPRGAAETRPKPAGDKAIRKTAGRSSGGRRAVKDGKKEKGHGRLGDSKRGAEHKGISHAPITKESRSLSAGSSLSSSKRLSRISSFLRNVRASLTPKTVALSHNKDVDLLEKVVERKRMEAIMETTESGQGLEIAGSVTSEAMETVTVEAHQ</sequence>
<reference evidence="4" key="1">
    <citation type="journal article" date="2022" name="J. Hered.">
        <title>A De Novo Chromosome-Level Genome Assembly of the White-Tailed Deer, Odocoileus Virginianus.</title>
        <authorList>
            <person name="London E.W."/>
            <person name="Roca A.L."/>
            <person name="Novakofski J.E."/>
            <person name="Mateus-Pinilla N.E."/>
        </authorList>
    </citation>
    <scope>NUCLEOTIDE SEQUENCE [LARGE SCALE GENOMIC DNA]</scope>
</reference>
<proteinExistence type="inferred from homology"/>
<dbReference type="GeneID" id="110122526"/>
<evidence type="ECO:0000256" key="1">
    <source>
        <dbReference type="ARBA" id="ARBA00038379"/>
    </source>
</evidence>
<keyword evidence="4" id="KW-1185">Reference proteome</keyword>
<evidence type="ECO:0000313" key="5">
    <source>
        <dbReference type="RefSeq" id="XP_020725710.2"/>
    </source>
</evidence>
<reference evidence="5" key="2">
    <citation type="submission" date="2025-08" db="UniProtKB">
        <authorList>
            <consortium name="RefSeq"/>
        </authorList>
    </citation>
    <scope>IDENTIFICATION</scope>
    <source>
        <tissue evidence="5">Tongue muscle</tissue>
    </source>
</reference>
<dbReference type="PANTHER" id="PTHR22574">
    <property type="match status" value="1"/>
</dbReference>
<feature type="compositionally biased region" description="Basic and acidic residues" evidence="2">
    <location>
        <begin position="428"/>
        <end position="442"/>
    </location>
</feature>
<dbReference type="KEGG" id="ovr:110122526"/>
<dbReference type="OrthoDB" id="9942703at2759"/>
<dbReference type="Pfam" id="PF12480">
    <property type="entry name" value="GARIL_Rab2_bd"/>
    <property type="match status" value="1"/>
</dbReference>